<dbReference type="EMBL" id="JAAVUM010000001">
    <property type="protein sequence ID" value="NKE04094.1"/>
    <property type="molecule type" value="Genomic_DNA"/>
</dbReference>
<sequence>MEKQNSVAKVLRIIGFAVMIGGFLLASIEGPGESTGGMTLSALFSSFVTGMLFIGFSEVIALLQKIYHQLSQSSSSDNDKVEVEQPLVPKEWQPSPLDLDTIQELYPGQKIKISASPFEDYCFVQIEGENHIEVVEVGGFKPRKITADSEPVLVNKIQNWFEK</sequence>
<proteinExistence type="predicted"/>
<accession>A0A846TCZ7</accession>
<dbReference type="AlphaFoldDB" id="A0A846TCZ7"/>
<keyword evidence="1" id="KW-0812">Transmembrane</keyword>
<reference evidence="2 3" key="1">
    <citation type="submission" date="2020-03" db="EMBL/GenBank/DDBJ databases">
        <authorList>
            <person name="Sun Q."/>
        </authorList>
    </citation>
    <scope>NUCLEOTIDE SEQUENCE [LARGE SCALE GENOMIC DNA]</scope>
    <source>
        <strain evidence="2 3">KACC 21451</strain>
    </source>
</reference>
<protein>
    <submittedName>
        <fullName evidence="2">Uncharacterized protein</fullName>
    </submittedName>
</protein>
<name>A0A846TCZ7_9BACI</name>
<evidence type="ECO:0000256" key="1">
    <source>
        <dbReference type="SAM" id="Phobius"/>
    </source>
</evidence>
<comment type="caution">
    <text evidence="2">The sequence shown here is derived from an EMBL/GenBank/DDBJ whole genome shotgun (WGS) entry which is preliminary data.</text>
</comment>
<evidence type="ECO:0000313" key="2">
    <source>
        <dbReference type="EMBL" id="NKE04094.1"/>
    </source>
</evidence>
<feature type="transmembrane region" description="Helical" evidence="1">
    <location>
        <begin position="40"/>
        <end position="63"/>
    </location>
</feature>
<keyword evidence="1" id="KW-0472">Membrane</keyword>
<dbReference type="Proteomes" id="UP000587942">
    <property type="component" value="Unassembled WGS sequence"/>
</dbReference>
<dbReference type="RefSeq" id="WP_167830616.1">
    <property type="nucleotide sequence ID" value="NZ_JAAVUM010000001.1"/>
</dbReference>
<keyword evidence="1" id="KW-1133">Transmembrane helix</keyword>
<gene>
    <name evidence="2" type="ORF">GWK17_01165</name>
</gene>
<feature type="transmembrane region" description="Helical" evidence="1">
    <location>
        <begin position="7"/>
        <end position="28"/>
    </location>
</feature>
<organism evidence="2 3">
    <name type="scientific">Mesobacillus selenatarsenatis</name>
    <dbReference type="NCBI Taxonomy" id="388741"/>
    <lineage>
        <taxon>Bacteria</taxon>
        <taxon>Bacillati</taxon>
        <taxon>Bacillota</taxon>
        <taxon>Bacilli</taxon>
        <taxon>Bacillales</taxon>
        <taxon>Bacillaceae</taxon>
        <taxon>Mesobacillus</taxon>
    </lineage>
</organism>
<evidence type="ECO:0000313" key="3">
    <source>
        <dbReference type="Proteomes" id="UP000587942"/>
    </source>
</evidence>